<feature type="domain" description="HTH araC/xylS-type" evidence="5">
    <location>
        <begin position="139"/>
        <end position="236"/>
    </location>
</feature>
<keyword evidence="3" id="KW-0804">Transcription</keyword>
<dbReference type="PANTHER" id="PTHR46796">
    <property type="entry name" value="HTH-TYPE TRANSCRIPTIONAL ACTIVATOR RHAS-RELATED"/>
    <property type="match status" value="1"/>
</dbReference>
<dbReference type="InterPro" id="IPR018062">
    <property type="entry name" value="HTH_AraC-typ_CS"/>
</dbReference>
<dbReference type="InterPro" id="IPR000014">
    <property type="entry name" value="PAS"/>
</dbReference>
<feature type="region of interest" description="Disordered" evidence="4">
    <location>
        <begin position="229"/>
        <end position="249"/>
    </location>
</feature>
<dbReference type="InterPro" id="IPR050204">
    <property type="entry name" value="AraC_XylS_family_regulators"/>
</dbReference>
<dbReference type="SMART" id="SM00342">
    <property type="entry name" value="HTH_ARAC"/>
    <property type="match status" value="1"/>
</dbReference>
<dbReference type="Proteomes" id="UP000694300">
    <property type="component" value="Unassembled WGS sequence"/>
</dbReference>
<dbReference type="InterPro" id="IPR013656">
    <property type="entry name" value="PAS_4"/>
</dbReference>
<evidence type="ECO:0000313" key="8">
    <source>
        <dbReference type="Proteomes" id="UP000694300"/>
    </source>
</evidence>
<gene>
    <name evidence="7" type="ORF">I4I82_28055</name>
</gene>
<evidence type="ECO:0000256" key="4">
    <source>
        <dbReference type="SAM" id="MobiDB-lite"/>
    </source>
</evidence>
<feature type="domain" description="PAS" evidence="6">
    <location>
        <begin position="9"/>
        <end position="46"/>
    </location>
</feature>
<dbReference type="InterPro" id="IPR018060">
    <property type="entry name" value="HTH_AraC"/>
</dbReference>
<dbReference type="NCBIfam" id="TIGR00229">
    <property type="entry name" value="sensory_box"/>
    <property type="match status" value="1"/>
</dbReference>
<evidence type="ECO:0000256" key="1">
    <source>
        <dbReference type="ARBA" id="ARBA00023015"/>
    </source>
</evidence>
<dbReference type="Pfam" id="PF08448">
    <property type="entry name" value="PAS_4"/>
    <property type="match status" value="1"/>
</dbReference>
<comment type="caution">
    <text evidence="7">The sequence shown here is derived from an EMBL/GenBank/DDBJ whole genome shotgun (WGS) entry which is preliminary data.</text>
</comment>
<dbReference type="PROSITE" id="PS00041">
    <property type="entry name" value="HTH_ARAC_FAMILY_1"/>
    <property type="match status" value="1"/>
</dbReference>
<evidence type="ECO:0000256" key="2">
    <source>
        <dbReference type="ARBA" id="ARBA00023125"/>
    </source>
</evidence>
<protein>
    <submittedName>
        <fullName evidence="7">Helix-turn-helix domain-containing protein</fullName>
    </submittedName>
</protein>
<sequence>MPPADLAVQILARVPLPVWVLDVDGVVAFANDAAASVLGYRDPGVLRGLQGHETVHHHRPDGSDYPVEQCPLLRPASTGEAAAADDEWFIRRDGSLLPITWSAAPIELPNGRGTVLSFQDRTARLPRPVDGVGRDGLLAAATDHVARHAADPALTPQRLAREHHVSLRLLQSAFAASGTSPARCIREQRLLLARRLLLEGAPVGVAATRSGFTDVGTFTRAFRRWSGGTPSAVAGGAADAGLPPAVDRP</sequence>
<dbReference type="Pfam" id="PF12833">
    <property type="entry name" value="HTH_18"/>
    <property type="match status" value="1"/>
</dbReference>
<accession>A0ABS6UH27</accession>
<dbReference type="CDD" id="cd00130">
    <property type="entry name" value="PAS"/>
    <property type="match status" value="1"/>
</dbReference>
<organism evidence="7 8">
    <name type="scientific">Pseudonocardia oceani</name>
    <dbReference type="NCBI Taxonomy" id="2792013"/>
    <lineage>
        <taxon>Bacteria</taxon>
        <taxon>Bacillati</taxon>
        <taxon>Actinomycetota</taxon>
        <taxon>Actinomycetes</taxon>
        <taxon>Pseudonocardiales</taxon>
        <taxon>Pseudonocardiaceae</taxon>
        <taxon>Pseudonocardia</taxon>
    </lineage>
</organism>
<keyword evidence="1" id="KW-0805">Transcription regulation</keyword>
<keyword evidence="2" id="KW-0238">DNA-binding</keyword>
<evidence type="ECO:0000256" key="3">
    <source>
        <dbReference type="ARBA" id="ARBA00023163"/>
    </source>
</evidence>
<evidence type="ECO:0000259" key="6">
    <source>
        <dbReference type="PROSITE" id="PS50112"/>
    </source>
</evidence>
<evidence type="ECO:0000313" key="7">
    <source>
        <dbReference type="EMBL" id="MBW0131507.1"/>
    </source>
</evidence>
<dbReference type="EMBL" id="JADQDF010000001">
    <property type="protein sequence ID" value="MBW0131507.1"/>
    <property type="molecule type" value="Genomic_DNA"/>
</dbReference>
<keyword evidence="8" id="KW-1185">Reference proteome</keyword>
<dbReference type="PROSITE" id="PS50112">
    <property type="entry name" value="PAS"/>
    <property type="match status" value="1"/>
</dbReference>
<evidence type="ECO:0000259" key="5">
    <source>
        <dbReference type="PROSITE" id="PS01124"/>
    </source>
</evidence>
<name>A0ABS6UH27_9PSEU</name>
<dbReference type="PANTHER" id="PTHR46796:SF6">
    <property type="entry name" value="ARAC SUBFAMILY"/>
    <property type="match status" value="1"/>
</dbReference>
<dbReference type="PROSITE" id="PS01124">
    <property type="entry name" value="HTH_ARAC_FAMILY_2"/>
    <property type="match status" value="1"/>
</dbReference>
<proteinExistence type="predicted"/>
<feature type="compositionally biased region" description="Low complexity" evidence="4">
    <location>
        <begin position="232"/>
        <end position="249"/>
    </location>
</feature>
<reference evidence="7 8" key="1">
    <citation type="submission" date="2020-11" db="EMBL/GenBank/DDBJ databases">
        <title>Pseudonocardia abyssalis sp. nov. and Pseudonocardia oceani sp. nov., description and phylogenomic analysis of two novel actinomycetes isolated from the deep Southern Ocean.</title>
        <authorList>
            <person name="Parra J."/>
        </authorList>
    </citation>
    <scope>NUCLEOTIDE SEQUENCE [LARGE SCALE GENOMIC DNA]</scope>
    <source>
        <strain evidence="8">KRD185</strain>
    </source>
</reference>
<dbReference type="RefSeq" id="WP_218591316.1">
    <property type="nucleotide sequence ID" value="NZ_JADQDE010000352.1"/>
</dbReference>